<dbReference type="GO" id="GO:0003700">
    <property type="term" value="F:DNA-binding transcription factor activity"/>
    <property type="evidence" value="ECO:0007669"/>
    <property type="project" value="InterPro"/>
</dbReference>
<dbReference type="STRING" id="439228.SAMN06295920_10827"/>
<dbReference type="InterPro" id="IPR036390">
    <property type="entry name" value="WH_DNA-bd_sf"/>
</dbReference>
<accession>A0A1T5F174</accession>
<keyword evidence="4" id="KW-0804">Transcription</keyword>
<dbReference type="Pfam" id="PF00126">
    <property type="entry name" value="HTH_1"/>
    <property type="match status" value="1"/>
</dbReference>
<dbReference type="Proteomes" id="UP000189818">
    <property type="component" value="Unassembled WGS sequence"/>
</dbReference>
<dbReference type="InterPro" id="IPR005119">
    <property type="entry name" value="LysR_subst-bd"/>
</dbReference>
<evidence type="ECO:0000256" key="3">
    <source>
        <dbReference type="ARBA" id="ARBA00023125"/>
    </source>
</evidence>
<protein>
    <submittedName>
        <fullName evidence="6">DNA-binding transcriptional regulator, LysR family</fullName>
    </submittedName>
</protein>
<evidence type="ECO:0000256" key="4">
    <source>
        <dbReference type="ARBA" id="ARBA00023163"/>
    </source>
</evidence>
<dbReference type="AlphaFoldDB" id="A0A1T5F174"/>
<name>A0A1T5F174_9SPHN</name>
<dbReference type="Gene3D" id="1.10.10.10">
    <property type="entry name" value="Winged helix-like DNA-binding domain superfamily/Winged helix DNA-binding domain"/>
    <property type="match status" value="1"/>
</dbReference>
<dbReference type="EMBL" id="FUYM01000008">
    <property type="protein sequence ID" value="SKB89876.1"/>
    <property type="molecule type" value="Genomic_DNA"/>
</dbReference>
<dbReference type="PANTHER" id="PTHR30537:SF31">
    <property type="entry name" value="TRANSCRIPTIONAL REGULATOR, LYSR FAMILY"/>
    <property type="match status" value="1"/>
</dbReference>
<comment type="similarity">
    <text evidence="1">Belongs to the LysR transcriptional regulatory family.</text>
</comment>
<keyword evidence="3 6" id="KW-0238">DNA-binding</keyword>
<reference evidence="7" key="1">
    <citation type="submission" date="2017-02" db="EMBL/GenBank/DDBJ databases">
        <authorList>
            <person name="Varghese N."/>
            <person name="Submissions S."/>
        </authorList>
    </citation>
    <scope>NUCLEOTIDE SEQUENCE [LARGE SCALE GENOMIC DNA]</scope>
    <source>
        <strain evidence="7">UM2</strain>
    </source>
</reference>
<dbReference type="InterPro" id="IPR058163">
    <property type="entry name" value="LysR-type_TF_proteobact-type"/>
</dbReference>
<dbReference type="RefSeq" id="WP_079649403.1">
    <property type="nucleotide sequence ID" value="NZ_FUYM01000008.1"/>
</dbReference>
<dbReference type="SUPFAM" id="SSF46785">
    <property type="entry name" value="Winged helix' DNA-binding domain"/>
    <property type="match status" value="1"/>
</dbReference>
<keyword evidence="7" id="KW-1185">Reference proteome</keyword>
<gene>
    <name evidence="6" type="ORF">SAMN06295920_10827</name>
</gene>
<feature type="domain" description="HTH lysR-type" evidence="5">
    <location>
        <begin position="1"/>
        <end position="59"/>
    </location>
</feature>
<dbReference type="GO" id="GO:0006351">
    <property type="term" value="P:DNA-templated transcription"/>
    <property type="evidence" value="ECO:0007669"/>
    <property type="project" value="TreeGrafter"/>
</dbReference>
<evidence type="ECO:0000256" key="2">
    <source>
        <dbReference type="ARBA" id="ARBA00023015"/>
    </source>
</evidence>
<dbReference type="Pfam" id="PF03466">
    <property type="entry name" value="LysR_substrate"/>
    <property type="match status" value="1"/>
</dbReference>
<dbReference type="OrthoDB" id="9786526at2"/>
<organism evidence="6 7">
    <name type="scientific">Rhizorhabdus histidinilytica</name>
    <dbReference type="NCBI Taxonomy" id="439228"/>
    <lineage>
        <taxon>Bacteria</taxon>
        <taxon>Pseudomonadati</taxon>
        <taxon>Pseudomonadota</taxon>
        <taxon>Alphaproteobacteria</taxon>
        <taxon>Sphingomonadales</taxon>
        <taxon>Sphingomonadaceae</taxon>
        <taxon>Rhizorhabdus</taxon>
    </lineage>
</organism>
<evidence type="ECO:0000256" key="1">
    <source>
        <dbReference type="ARBA" id="ARBA00009437"/>
    </source>
</evidence>
<dbReference type="PROSITE" id="PS50931">
    <property type="entry name" value="HTH_LYSR"/>
    <property type="match status" value="1"/>
</dbReference>
<evidence type="ECO:0000313" key="6">
    <source>
        <dbReference type="EMBL" id="SKB89876.1"/>
    </source>
</evidence>
<dbReference type="SUPFAM" id="SSF53850">
    <property type="entry name" value="Periplasmic binding protein-like II"/>
    <property type="match status" value="1"/>
</dbReference>
<proteinExistence type="inferred from homology"/>
<dbReference type="GO" id="GO:0043565">
    <property type="term" value="F:sequence-specific DNA binding"/>
    <property type="evidence" value="ECO:0007669"/>
    <property type="project" value="TreeGrafter"/>
</dbReference>
<dbReference type="CDD" id="cd08473">
    <property type="entry name" value="PBP2_CrgA_like_4"/>
    <property type="match status" value="1"/>
</dbReference>
<keyword evidence="2" id="KW-0805">Transcription regulation</keyword>
<dbReference type="Gene3D" id="3.40.190.290">
    <property type="match status" value="1"/>
</dbReference>
<sequence>MQDLNDLYYFVQTVDHGGFAAAGRALGIQKSKLSRRILLLEERLGVRLLNRSSRHFSVTEIGREFHDRCVAMLVEAEAAEQVIAQVRAEPRGVIRVSCPVALANFQFGALIARFMLENPAVEVHLESTNRRVDVITEGFDIAIRVRFPPLEPTDLVMRRLDESTQCLVASPTLVTAALSSPGDLAGLPSLDLAPPHREHCWRLDHDDGQEAVIPHRPRLVTDDMAALREAAMAGVGVVQLPTMMIWGDIEAGRLVHVLPAWRPRAGIVHAVFPSRRGLLPSIRALLDFLGRECAMQRHAVGNIPSWRSA</sequence>
<dbReference type="InterPro" id="IPR000847">
    <property type="entry name" value="LysR_HTH_N"/>
</dbReference>
<dbReference type="InterPro" id="IPR036388">
    <property type="entry name" value="WH-like_DNA-bd_sf"/>
</dbReference>
<dbReference type="PANTHER" id="PTHR30537">
    <property type="entry name" value="HTH-TYPE TRANSCRIPTIONAL REGULATOR"/>
    <property type="match status" value="1"/>
</dbReference>
<dbReference type="FunFam" id="1.10.10.10:FF:000001">
    <property type="entry name" value="LysR family transcriptional regulator"/>
    <property type="match status" value="1"/>
</dbReference>
<evidence type="ECO:0000313" key="7">
    <source>
        <dbReference type="Proteomes" id="UP000189818"/>
    </source>
</evidence>
<evidence type="ECO:0000259" key="5">
    <source>
        <dbReference type="PROSITE" id="PS50931"/>
    </source>
</evidence>